<feature type="domain" description="Cullin family profile" evidence="13">
    <location>
        <begin position="442"/>
        <end position="672"/>
    </location>
</feature>
<dbReference type="PROSITE" id="PS50069">
    <property type="entry name" value="CULLIN_2"/>
    <property type="match status" value="1"/>
</dbReference>
<dbReference type="PROSITE" id="PS01256">
    <property type="entry name" value="CULLIN_1"/>
    <property type="match status" value="1"/>
</dbReference>
<dbReference type="InterPro" id="IPR016157">
    <property type="entry name" value="Cullin_CS"/>
</dbReference>
<dbReference type="InterPro" id="IPR001373">
    <property type="entry name" value="Cullin_N"/>
</dbReference>
<evidence type="ECO:0000313" key="14">
    <source>
        <dbReference type="Proteomes" id="UP000515146"/>
    </source>
</evidence>
<dbReference type="InterPro" id="IPR016158">
    <property type="entry name" value="Cullin_homology"/>
</dbReference>
<evidence type="ECO:0000256" key="8">
    <source>
        <dbReference type="ARBA" id="ARBA00069610"/>
    </source>
</evidence>
<dbReference type="CTD" id="8453"/>
<keyword evidence="6" id="KW-0832">Ubl conjugation</keyword>
<keyword evidence="14" id="KW-1185">Reference proteome</keyword>
<keyword evidence="12" id="KW-0472">Membrane</keyword>
<dbReference type="InterPro" id="IPR036317">
    <property type="entry name" value="Cullin_homology_sf"/>
</dbReference>
<evidence type="ECO:0000256" key="7">
    <source>
        <dbReference type="ARBA" id="ARBA00023242"/>
    </source>
</evidence>
<keyword evidence="12" id="KW-0812">Transmembrane</keyword>
<evidence type="ECO:0000259" key="13">
    <source>
        <dbReference type="PROSITE" id="PS50069"/>
    </source>
</evidence>
<dbReference type="OMA" id="PRPVWND"/>
<evidence type="ECO:0000256" key="9">
    <source>
        <dbReference type="PROSITE-ProRule" id="PRU00330"/>
    </source>
</evidence>
<dbReference type="GO" id="GO:0006511">
    <property type="term" value="P:ubiquitin-dependent protein catabolic process"/>
    <property type="evidence" value="ECO:0007669"/>
    <property type="project" value="InterPro"/>
</dbReference>
<name>A0A6P6Y8M4_DERPT</name>
<evidence type="ECO:0000256" key="2">
    <source>
        <dbReference type="ARBA" id="ARBA00004906"/>
    </source>
</evidence>
<dbReference type="Proteomes" id="UP000515146">
    <property type="component" value="Unplaced"/>
</dbReference>
<dbReference type="PANTHER" id="PTHR11932">
    <property type="entry name" value="CULLIN"/>
    <property type="match status" value="1"/>
</dbReference>
<feature type="transmembrane region" description="Helical" evidence="12">
    <location>
        <begin position="57"/>
        <end position="81"/>
    </location>
</feature>
<gene>
    <name evidence="15" type="primary">LOC113795716</name>
</gene>
<feature type="transmembrane region" description="Helical" evidence="12">
    <location>
        <begin position="102"/>
        <end position="124"/>
    </location>
</feature>
<keyword evidence="5" id="KW-0833">Ubl conjugation pathway</keyword>
<dbReference type="SUPFAM" id="SSF46785">
    <property type="entry name" value="Winged helix' DNA-binding domain"/>
    <property type="match status" value="1"/>
</dbReference>
<keyword evidence="7" id="KW-0539">Nucleus</keyword>
<organism evidence="14 15">
    <name type="scientific">Dermatophagoides pteronyssinus</name>
    <name type="common">European house dust mite</name>
    <dbReference type="NCBI Taxonomy" id="6956"/>
    <lineage>
        <taxon>Eukaryota</taxon>
        <taxon>Metazoa</taxon>
        <taxon>Ecdysozoa</taxon>
        <taxon>Arthropoda</taxon>
        <taxon>Chelicerata</taxon>
        <taxon>Arachnida</taxon>
        <taxon>Acari</taxon>
        <taxon>Acariformes</taxon>
        <taxon>Sarcoptiformes</taxon>
        <taxon>Astigmata</taxon>
        <taxon>Psoroptidia</taxon>
        <taxon>Analgoidea</taxon>
        <taxon>Pyroglyphidae</taxon>
        <taxon>Dermatophagoidinae</taxon>
        <taxon>Dermatophagoides</taxon>
    </lineage>
</organism>
<dbReference type="GO" id="GO:0031462">
    <property type="term" value="C:Cul2-RING ubiquitin ligase complex"/>
    <property type="evidence" value="ECO:0007669"/>
    <property type="project" value="UniProtKB-ARBA"/>
</dbReference>
<dbReference type="InterPro" id="IPR059120">
    <property type="entry name" value="Cullin-like_AB"/>
</dbReference>
<comment type="similarity">
    <text evidence="3 9 10">Belongs to the cullin family.</text>
</comment>
<dbReference type="GO" id="GO:0005634">
    <property type="term" value="C:nucleus"/>
    <property type="evidence" value="ECO:0007669"/>
    <property type="project" value="UniProtKB-SubCell"/>
</dbReference>
<dbReference type="InterPro" id="IPR036390">
    <property type="entry name" value="WH_DNA-bd_sf"/>
</dbReference>
<dbReference type="Gene3D" id="1.20.1310.10">
    <property type="entry name" value="Cullin Repeats"/>
    <property type="match status" value="4"/>
</dbReference>
<dbReference type="OrthoDB" id="27073at2759"/>
<dbReference type="InterPro" id="IPR016159">
    <property type="entry name" value="Cullin_repeat-like_dom_sf"/>
</dbReference>
<evidence type="ECO:0000256" key="5">
    <source>
        <dbReference type="ARBA" id="ARBA00022786"/>
    </source>
</evidence>
<feature type="compositionally biased region" description="Low complexity" evidence="11">
    <location>
        <begin position="686"/>
        <end position="701"/>
    </location>
</feature>
<evidence type="ECO:0000256" key="1">
    <source>
        <dbReference type="ARBA" id="ARBA00004123"/>
    </source>
</evidence>
<feature type="region of interest" description="Disordered" evidence="11">
    <location>
        <begin position="686"/>
        <end position="715"/>
    </location>
</feature>
<reference evidence="15" key="1">
    <citation type="submission" date="2025-08" db="UniProtKB">
        <authorList>
            <consortium name="RefSeq"/>
        </authorList>
    </citation>
    <scope>IDENTIFICATION</scope>
    <source>
        <strain evidence="15">Airmid</strain>
    </source>
</reference>
<sequence>MTTETSNLRPQPVDFNIVWQTIRGTINKILCLSYVSKDEWGDRFHDIYKLCIAHPGIIFLIICDICCFNSNSVVCLFFCFIESYSDRTYHETRKLLESHVKMIYAVSFVLFCLSNLKYIFSFVFQSVKENPSNMNDLLNIYYEKWQTYQQAIEYLTLLYIYLNTQYVRKFRHGNNELGDDNNRSNEKLMEINELGAHLWKMEMIMPLKDNLVRLLLQAINDDRCGKPQNHNVISTVINSFILMERFGNKNKPVLYRELFEEPFLIATSTYYSHEARLLLQNNDCSNYLEKVLTIMNVEKDRLYKLIPNESHQRVIEVVEKCMLGDYLDFFQNECRLMVKNEISRDLRNMYLLLKSIESGLKIMVDQVELHIKEKGLEVIKCIINSKDDNHIQTFIEEILKVYYHYLHLIENIFSGDKIFMSALDRACTAIINYRENTKQPCRSPEILSRYCDNLLKKSAKNSSEKEMETKITEAIIIFKYISDKDIFQKCYSKMLAKRLIHSQCISMENEECMIQKIKSVCGYEFTSKLQRMFTDVKVCDDFMVGFQTHLENSNIKLPMSFSAYILQACAWPFSQTPVSNFNIPLIFEKAVHEFEHFYLNKFNGRKLNWIFNVSQGEVKFLYTKKLYQITMNTFQIAIILLFENVDELSYEEIQQSTSLNDEQLQRHLQSFTDLKILLLNNPSSPLSSASSSSSSSVASTSIQANRQQQSQPESFPKSTRFLLNKNFASKRMKFKINVPPPKEVQQKEAEQQNASVEEDRKMFLQAAIVRIMKTRKRLRHNALIEEVINQAKQRFNPNVPMIKKAIDSLIEKQYIDRYENTDEYHYMA</sequence>
<dbReference type="SMART" id="SM00182">
    <property type="entry name" value="CULLIN"/>
    <property type="match status" value="1"/>
</dbReference>
<dbReference type="InParanoid" id="A0A6P6Y8M4"/>
<evidence type="ECO:0000256" key="10">
    <source>
        <dbReference type="RuleBase" id="RU003829"/>
    </source>
</evidence>
<dbReference type="InterPro" id="IPR036388">
    <property type="entry name" value="WH-like_DNA-bd_sf"/>
</dbReference>
<evidence type="ECO:0000256" key="11">
    <source>
        <dbReference type="SAM" id="MobiDB-lite"/>
    </source>
</evidence>
<evidence type="ECO:0000313" key="15">
    <source>
        <dbReference type="RefSeq" id="XP_027201722.1"/>
    </source>
</evidence>
<accession>A0A6P6Y8M4</accession>
<dbReference type="Gene3D" id="3.30.230.130">
    <property type="entry name" value="Cullin, Chain C, Domain 2"/>
    <property type="match status" value="1"/>
</dbReference>
<evidence type="ECO:0000256" key="4">
    <source>
        <dbReference type="ARBA" id="ARBA00022499"/>
    </source>
</evidence>
<dbReference type="FunFam" id="1.20.1310.10:FF:000012">
    <property type="entry name" value="Cullin 2"/>
    <property type="match status" value="1"/>
</dbReference>
<comment type="subcellular location">
    <subcellularLocation>
        <location evidence="1">Nucleus</location>
    </subcellularLocation>
</comment>
<dbReference type="Gene3D" id="1.10.10.10">
    <property type="entry name" value="Winged helix-like DNA-binding domain superfamily/Winged helix DNA-binding domain"/>
    <property type="match status" value="1"/>
</dbReference>
<dbReference type="RefSeq" id="XP_027201722.1">
    <property type="nucleotide sequence ID" value="XM_027345921.1"/>
</dbReference>
<evidence type="ECO:0000256" key="6">
    <source>
        <dbReference type="ARBA" id="ARBA00022843"/>
    </source>
</evidence>
<feature type="compositionally biased region" description="Polar residues" evidence="11">
    <location>
        <begin position="702"/>
        <end position="715"/>
    </location>
</feature>
<dbReference type="SMART" id="SM00884">
    <property type="entry name" value="Cullin_Nedd8"/>
    <property type="match status" value="1"/>
</dbReference>
<dbReference type="Pfam" id="PF10557">
    <property type="entry name" value="Cullin_Nedd8"/>
    <property type="match status" value="1"/>
</dbReference>
<dbReference type="Pfam" id="PF26557">
    <property type="entry name" value="Cullin_AB"/>
    <property type="match status" value="1"/>
</dbReference>
<dbReference type="FunCoup" id="A0A6P6Y8M4">
    <property type="interactions" value="1331"/>
</dbReference>
<keyword evidence="12" id="KW-1133">Transmembrane helix</keyword>
<dbReference type="SUPFAM" id="SSF74788">
    <property type="entry name" value="Cullin repeat-like"/>
    <property type="match status" value="1"/>
</dbReference>
<protein>
    <recommendedName>
        <fullName evidence="8">Cullin-2</fullName>
    </recommendedName>
</protein>
<dbReference type="FunFam" id="1.10.10.10:FF:000014">
    <property type="entry name" value="Cullin 1"/>
    <property type="match status" value="1"/>
</dbReference>
<comment type="pathway">
    <text evidence="2">Protein modification; protein ubiquitination.</text>
</comment>
<proteinExistence type="inferred from homology"/>
<keyword evidence="4" id="KW-1017">Isopeptide bond</keyword>
<evidence type="ECO:0000256" key="3">
    <source>
        <dbReference type="ARBA" id="ARBA00006019"/>
    </source>
</evidence>
<dbReference type="InterPro" id="IPR045093">
    <property type="entry name" value="Cullin"/>
</dbReference>
<dbReference type="KEGG" id="dpte:113795716"/>
<dbReference type="FunFam" id="1.20.1310.10:FF:000022">
    <property type="entry name" value="Cullin-2 isoform 2"/>
    <property type="match status" value="1"/>
</dbReference>
<dbReference type="GO" id="GO:0031625">
    <property type="term" value="F:ubiquitin protein ligase binding"/>
    <property type="evidence" value="ECO:0007669"/>
    <property type="project" value="InterPro"/>
</dbReference>
<dbReference type="InterPro" id="IPR019559">
    <property type="entry name" value="Cullin_neddylation_domain"/>
</dbReference>
<dbReference type="AlphaFoldDB" id="A0A6P6Y8M4"/>
<dbReference type="Pfam" id="PF00888">
    <property type="entry name" value="Cullin"/>
    <property type="match status" value="1"/>
</dbReference>
<dbReference type="SUPFAM" id="SSF75632">
    <property type="entry name" value="Cullin homology domain"/>
    <property type="match status" value="1"/>
</dbReference>
<evidence type="ECO:0000256" key="12">
    <source>
        <dbReference type="SAM" id="Phobius"/>
    </source>
</evidence>